<keyword evidence="3" id="KW-1185">Reference proteome</keyword>
<comment type="caution">
    <text evidence="2">The sequence shown here is derived from an EMBL/GenBank/DDBJ whole genome shotgun (WGS) entry which is preliminary data.</text>
</comment>
<dbReference type="InterPro" id="IPR015897">
    <property type="entry name" value="CHK_kinase-like"/>
</dbReference>
<dbReference type="InterPro" id="IPR011009">
    <property type="entry name" value="Kinase-like_dom_sf"/>
</dbReference>
<feature type="domain" description="CHK kinase-like" evidence="1">
    <location>
        <begin position="532"/>
        <end position="729"/>
    </location>
</feature>
<dbReference type="SMART" id="SM00587">
    <property type="entry name" value="CHK"/>
    <property type="match status" value="2"/>
</dbReference>
<dbReference type="InterPro" id="IPR004119">
    <property type="entry name" value="EcKL"/>
</dbReference>
<name>A0AAN7QC29_9COLE</name>
<feature type="domain" description="CHK kinase-like" evidence="1">
    <location>
        <begin position="124"/>
        <end position="326"/>
    </location>
</feature>
<dbReference type="PANTHER" id="PTHR11012:SF48">
    <property type="entry name" value="CHK KINASE-LIKE DOMAIN-CONTAINING PROTEIN-RELATED"/>
    <property type="match status" value="1"/>
</dbReference>
<dbReference type="Proteomes" id="UP001353858">
    <property type="component" value="Unassembled WGS sequence"/>
</dbReference>
<dbReference type="SUPFAM" id="SSF56112">
    <property type="entry name" value="Protein kinase-like (PK-like)"/>
    <property type="match status" value="2"/>
</dbReference>
<proteinExistence type="predicted"/>
<reference evidence="3" key="1">
    <citation type="submission" date="2023-01" db="EMBL/GenBank/DDBJ databases">
        <title>Key to firefly adult light organ development and bioluminescence: homeobox transcription factors regulate luciferase expression and transportation to peroxisome.</title>
        <authorList>
            <person name="Fu X."/>
        </authorList>
    </citation>
    <scope>NUCLEOTIDE SEQUENCE [LARGE SCALE GENOMIC DNA]</scope>
</reference>
<dbReference type="PANTHER" id="PTHR11012">
    <property type="entry name" value="PROTEIN KINASE-LIKE DOMAIN-CONTAINING"/>
    <property type="match status" value="1"/>
</dbReference>
<evidence type="ECO:0000313" key="2">
    <source>
        <dbReference type="EMBL" id="KAK4872778.1"/>
    </source>
</evidence>
<protein>
    <recommendedName>
        <fullName evidence="1">CHK kinase-like domain-containing protein</fullName>
    </recommendedName>
</protein>
<dbReference type="AlphaFoldDB" id="A0AAN7QC29"/>
<evidence type="ECO:0000313" key="3">
    <source>
        <dbReference type="Proteomes" id="UP001353858"/>
    </source>
</evidence>
<organism evidence="2 3">
    <name type="scientific">Aquatica leii</name>
    <dbReference type="NCBI Taxonomy" id="1421715"/>
    <lineage>
        <taxon>Eukaryota</taxon>
        <taxon>Metazoa</taxon>
        <taxon>Ecdysozoa</taxon>
        <taxon>Arthropoda</taxon>
        <taxon>Hexapoda</taxon>
        <taxon>Insecta</taxon>
        <taxon>Pterygota</taxon>
        <taxon>Neoptera</taxon>
        <taxon>Endopterygota</taxon>
        <taxon>Coleoptera</taxon>
        <taxon>Polyphaga</taxon>
        <taxon>Elateriformia</taxon>
        <taxon>Elateroidea</taxon>
        <taxon>Lampyridae</taxon>
        <taxon>Luciolinae</taxon>
        <taxon>Aquatica</taxon>
    </lineage>
</organism>
<accession>A0AAN7QC29</accession>
<dbReference type="EMBL" id="JARPUR010000007">
    <property type="protein sequence ID" value="KAK4872778.1"/>
    <property type="molecule type" value="Genomic_DNA"/>
</dbReference>
<gene>
    <name evidence="2" type="ORF">RN001_014807</name>
</gene>
<evidence type="ECO:0000259" key="1">
    <source>
        <dbReference type="SMART" id="SM00587"/>
    </source>
</evidence>
<dbReference type="Pfam" id="PF02958">
    <property type="entry name" value="EcKL"/>
    <property type="match status" value="2"/>
</dbReference>
<dbReference type="Gene3D" id="3.90.1200.10">
    <property type="match status" value="2"/>
</dbReference>
<sequence>MNLSKESVLSLNECKETIRNYLQSDEFEVINYEIGPFSDCVNGFLSDQLLITINYATNDGKKTKSFFGKMFPHQYELQSRYAVAVGTFRREILIYKVLLNEFKKCRGFTTEFVPAYYYIKDDLFVFENLNEQHFVIHDSPNALPLDHVELCLQLLAQFHAGSIGYQELKTKELKRQYRLIEDYSEYIQEPLFRKEENFLGYLWFKTRLGALNAIVDYLQFPDITSKCFKEKIKVVADYAFEIMTPKSKFYNVVCHGDMWAKNFLFRYQNGTLIDAKMIDFQFLRYCPPAHDVLQLLFMVMGRKRRQSHLHSCLRFYYECLRKELRKSDFDIDEIIPYADFEASVNYLLPQIKLQTAFYHGFQSTNVDFHKSLKENPGNLKELIFGDAASFAITLFNTDSDYNKLLVDAITELKILLTHDIITQEDCYKIVEKKLATTDYKLIDYSMSRVTGISGFLGDHYRLKIVLANNELNLFAKCAPKCTTRFDLAVGAKVFVKEYFLLETLIPMIKEAGVDDIEECVVPHHLIRVNDVIVFDDLTFNGFRAGSQRVPFTFEELKIVVRKLGVYHASNIILEEKLSRNENTFRLSSFKNEVEESFFCLGDHNQSSLSIKLGVETVPFQVTLFDLDFPGFETKIRKAYEACYQLVKPSELYRNVVCHGDLWADNIMIKYENEKPIDCRIIDYQILRYCPPAQDLMSLLYLTTTRAVRSEHIKTLIDFYYDVFSNTLNRHGCDVASIYTHKHFLDSCYAFVPQAVCQTVIFYHFTMTNPELMKDYIKDDELTRKIFLNDRRDFIKDMCEKDPIYKTRMRESLEDLKEMCIKYF</sequence>